<sequence length="313" mass="35569">LIAYQREFHALKERLRVAEHRTLQRSSELNHILEQFRRAIAETNNSKDALTNFSDETQKLLKELTNRKPLQVPNIYHHLPHLLNNEGSLQPAVQVGLGRTGVTMVMGIPTVKRKVKSYLSETLRSLMDKLSPEEKLDCVIIVFVGEKHCDRQKSSLRVRFRPSLFQHVGLHSSLAGKIQKLTDKDFLKPLLHKMHVNPPAEVSTSMKVYQGHTLEKTYLGEDFFWAITPTSGDYILFKFDRPVSIERWREPVHLAMLPNPSVTECCHTWVSGGIALSLVPQQNQLMIKNVDVTNGQLLSVLNRNGGVVPSTDT</sequence>
<evidence type="ECO:0000256" key="2">
    <source>
        <dbReference type="ARBA" id="ARBA00004323"/>
    </source>
</evidence>
<evidence type="ECO:0000256" key="17">
    <source>
        <dbReference type="ARBA" id="ARBA00038913"/>
    </source>
</evidence>
<evidence type="ECO:0000256" key="21">
    <source>
        <dbReference type="ARBA" id="ARBA00046033"/>
    </source>
</evidence>
<evidence type="ECO:0000256" key="27">
    <source>
        <dbReference type="ARBA" id="ARBA00093235"/>
    </source>
</evidence>
<evidence type="ECO:0000256" key="3">
    <source>
        <dbReference type="ARBA" id="ARBA00004613"/>
    </source>
</evidence>
<evidence type="ECO:0000256" key="1">
    <source>
        <dbReference type="ARBA" id="ARBA00001968"/>
    </source>
</evidence>
<keyword evidence="9" id="KW-0812">Transmembrane</keyword>
<keyword evidence="6" id="KW-0964">Secreted</keyword>
<dbReference type="Proteomes" id="UP001476798">
    <property type="component" value="Unassembled WGS sequence"/>
</dbReference>
<evidence type="ECO:0000256" key="26">
    <source>
        <dbReference type="ARBA" id="ARBA00093225"/>
    </source>
</evidence>
<evidence type="ECO:0000256" key="8">
    <source>
        <dbReference type="ARBA" id="ARBA00022679"/>
    </source>
</evidence>
<evidence type="ECO:0000259" key="30">
    <source>
        <dbReference type="Pfam" id="PF23524"/>
    </source>
</evidence>
<comment type="subcellular location">
    <subcellularLocation>
        <location evidence="2">Golgi apparatus membrane</location>
        <topology evidence="2">Single-pass type II membrane protein</topology>
    </subcellularLocation>
    <subcellularLocation>
        <location evidence="3">Secreted</location>
    </subcellularLocation>
</comment>
<evidence type="ECO:0000256" key="20">
    <source>
        <dbReference type="ARBA" id="ARBA00043139"/>
    </source>
</evidence>
<dbReference type="PANTHER" id="PTHR12062:SF4">
    <property type="entry name" value="ALPHA-1,3-MANNOSYL-GLYCOPROTEIN 4-BETA-N-ACETYLGLUCOSAMINYLTRANSFERASE A"/>
    <property type="match status" value="1"/>
</dbReference>
<comment type="catalytic activity">
    <reaction evidence="23">
        <text>N(4)-{beta-D-GlcNAc-(1-&gt;2)-alpha-D-Man-(1-&gt;3)-[beta-D-GlcNAc-(1-&gt;2)-alpha-D-Man-(1-&gt;6)]-beta-D-Man-(1-&gt;4)-beta-D-GlcNAc-(1-&gt;4)-beta-D-GlcNAc}-L-asparaginyl-[protein] + UDP-N-acetyl-alpha-D-glucosamine = N(4)-{beta-D-GlcNAc-(1-&gt;2)-[beta-D-GlcNAc-(1-&gt;4)]-alpha-D-Man-(1-&gt;3)-[beta-D-GlcNAc-(1-&gt;2)-alpha-D-Man-(1-&gt;6)]-beta-D-Man-(1-&gt;4)-beta-D-GlcNAc-(1-&gt;4)-beta-D-GlcNAc}-L-asparaginyl-[protein] + UDP + H(+)</text>
        <dbReference type="Rhea" id="RHEA:16057"/>
        <dbReference type="Rhea" id="RHEA-COMP:13526"/>
        <dbReference type="Rhea" id="RHEA-COMP:14374"/>
        <dbReference type="ChEBI" id="CHEBI:15378"/>
        <dbReference type="ChEBI" id="CHEBI:57705"/>
        <dbReference type="ChEBI" id="CHEBI:58223"/>
        <dbReference type="ChEBI" id="CHEBI:60651"/>
        <dbReference type="ChEBI" id="CHEBI:139507"/>
        <dbReference type="EC" id="2.4.1.145"/>
    </reaction>
    <physiologicalReaction direction="left-to-right" evidence="23">
        <dbReference type="Rhea" id="RHEA:16058"/>
    </physiologicalReaction>
</comment>
<evidence type="ECO:0000256" key="23">
    <source>
        <dbReference type="ARBA" id="ARBA00048608"/>
    </source>
</evidence>
<evidence type="ECO:0000259" key="29">
    <source>
        <dbReference type="Pfam" id="PF04666"/>
    </source>
</evidence>
<keyword evidence="7" id="KW-0328">Glycosyltransferase</keyword>
<evidence type="ECO:0000256" key="24">
    <source>
        <dbReference type="ARBA" id="ARBA00049146"/>
    </source>
</evidence>
<comment type="catalytic activity">
    <reaction evidence="26">
        <text>an N(4)-{beta-D-GlcNAc-(1-&gt;2)-alpha-D-Man-(1-&gt;3)-[beta-D-Gal-(1-&gt;4)-beta-D-GlcNAc-(1-&gt;2)-alpha-D-Man-(1-&gt;6)]-beta-D-Man-(1-&gt;4)-beta-D-GlcNAc-(1-&gt;4)-beta-D-GlcNAc}-L-asparaginyl-[protein] + UDP-N-acetyl-alpha-D-glucosamine = an N(4)-{beta-D-GlcNAc-(1-&gt;2)-[beta-D-GlcNAc-(1-&gt;4)]-alpha-D-Man-(1-&gt;3)-[beta-D-Gal-(1-&gt;4)-beta-D-GlcNAc-(1-&gt;2)-alpha-D-Man-(1-&gt;6)]-beta-D-Man-(1-&gt;4)-beta-D-GlcNAc-(1-&gt;4)-beta-D-GlcNAc}-L-asparaginyl-[protein] + UDP + H(+)</text>
        <dbReference type="Rhea" id="RHEA:69627"/>
        <dbReference type="Rhea" id="RHEA-COMP:17737"/>
        <dbReference type="Rhea" id="RHEA-COMP:17738"/>
        <dbReference type="ChEBI" id="CHEBI:15378"/>
        <dbReference type="ChEBI" id="CHEBI:57705"/>
        <dbReference type="ChEBI" id="CHEBI:58223"/>
        <dbReference type="ChEBI" id="CHEBI:187878"/>
        <dbReference type="ChEBI" id="CHEBI:187879"/>
    </reaction>
    <physiologicalReaction direction="left-to-right" evidence="26">
        <dbReference type="Rhea" id="RHEA:69628"/>
    </physiologicalReaction>
</comment>
<dbReference type="InterPro" id="IPR006759">
    <property type="entry name" value="Glyco_transf_54"/>
</dbReference>
<evidence type="ECO:0000256" key="15">
    <source>
        <dbReference type="ARBA" id="ARBA00023136"/>
    </source>
</evidence>
<evidence type="ECO:0000313" key="32">
    <source>
        <dbReference type="Proteomes" id="UP001476798"/>
    </source>
</evidence>
<dbReference type="Pfam" id="PF23524">
    <property type="entry name" value="MGAT4A_C"/>
    <property type="match status" value="1"/>
</dbReference>
<keyword evidence="12" id="KW-1133">Transmembrane helix</keyword>
<organism evidence="31 32">
    <name type="scientific">Goodea atripinnis</name>
    <dbReference type="NCBI Taxonomy" id="208336"/>
    <lineage>
        <taxon>Eukaryota</taxon>
        <taxon>Metazoa</taxon>
        <taxon>Chordata</taxon>
        <taxon>Craniata</taxon>
        <taxon>Vertebrata</taxon>
        <taxon>Euteleostomi</taxon>
        <taxon>Actinopterygii</taxon>
        <taxon>Neopterygii</taxon>
        <taxon>Teleostei</taxon>
        <taxon>Neoteleostei</taxon>
        <taxon>Acanthomorphata</taxon>
        <taxon>Ovalentaria</taxon>
        <taxon>Atherinomorphae</taxon>
        <taxon>Cyprinodontiformes</taxon>
        <taxon>Goodeidae</taxon>
        <taxon>Goodea</taxon>
    </lineage>
</organism>
<feature type="domain" description="MGAT4 conserved region" evidence="29">
    <location>
        <begin position="71"/>
        <end position="146"/>
    </location>
</feature>
<evidence type="ECO:0000256" key="9">
    <source>
        <dbReference type="ARBA" id="ARBA00022692"/>
    </source>
</evidence>
<evidence type="ECO:0000256" key="25">
    <source>
        <dbReference type="ARBA" id="ARBA00093220"/>
    </source>
</evidence>
<accession>A0ABV0P518</accession>
<evidence type="ECO:0000256" key="7">
    <source>
        <dbReference type="ARBA" id="ARBA00022676"/>
    </source>
</evidence>
<gene>
    <name evidence="31" type="ORF">GOODEAATRI_011437</name>
</gene>
<feature type="non-terminal residue" evidence="31">
    <location>
        <position position="1"/>
    </location>
</feature>
<keyword evidence="15" id="KW-0472">Membrane</keyword>
<evidence type="ECO:0000256" key="11">
    <source>
        <dbReference type="ARBA" id="ARBA00022968"/>
    </source>
</evidence>
<comment type="pathway">
    <text evidence="4">Protein modification; protein glycosylation.</text>
</comment>
<comment type="catalytic activity">
    <reaction evidence="22">
        <text>N(4)-{beta-D-GlcNAc-(1-&gt;2)-alpha-D-Man-(1-&gt;3)-[alpha-D-Man-(1-&gt;3)-{alpha-D-Man-(1-&gt;6)}-alpha-D-Man-(1-&gt;6)]-beta-D-Man-(1-&gt;4)-beta-D-GlcNAc-(1-&gt;4)-beta-D-GlcNAc}-asparaginyl-[protein] + UDP-N-acetyl-alpha-D-glucosamine = N(4)-{beta-D-GlcNAc-(1-&gt;2)-[beta-D-GlcNAc-(1-&gt;4)]-alpha-D-Man-(1-&gt;3)-[alpha-D-Man-(1-&gt;3)-{alpha-D-Man-(1-&gt;6)}-alpha-D-Man-(1-&gt;6)]-beta-D-Man-(1-&gt;4)-beta-D-GlcNAc-(1-&gt;4)-beta-D-GlcNAc}-asparaginyl-[protein] + UDP + H(+)</text>
        <dbReference type="Rhea" id="RHEA:69631"/>
        <dbReference type="Rhea" id="RHEA-COMP:17739"/>
        <dbReference type="Rhea" id="RHEA-COMP:17740"/>
        <dbReference type="ChEBI" id="CHEBI:15378"/>
        <dbReference type="ChEBI" id="CHEBI:57705"/>
        <dbReference type="ChEBI" id="CHEBI:58223"/>
        <dbReference type="ChEBI" id="CHEBI:187880"/>
        <dbReference type="ChEBI" id="CHEBI:187881"/>
    </reaction>
    <physiologicalReaction direction="left-to-right" evidence="22">
        <dbReference type="Rhea" id="RHEA:69632"/>
    </physiologicalReaction>
</comment>
<keyword evidence="14" id="KW-0175">Coiled coil</keyword>
<protein>
    <recommendedName>
        <fullName evidence="18">Alpha-1,3-mannosyl-glycoprotein 4-beta-N-acetylglucosaminyltransferase A</fullName>
        <ecNumber evidence="17">2.4.1.145</ecNumber>
    </recommendedName>
    <alternativeName>
        <fullName evidence="19">N-glycosyl-oligosaccharide-glycoprotein N-acetylglucosaminyltransferase IVa</fullName>
    </alternativeName>
    <alternativeName>
        <fullName evidence="20">UDP-N-acetylglucosamine: alpha-1,3-D-mannoside beta-1,4-N-acetylglucosaminyltransferase IVa</fullName>
    </alternativeName>
</protein>
<comment type="catalytic activity">
    <reaction evidence="28">
        <text>an N(4)-{beta-D-GlcNAc-(1-&gt;2)-alpha-D-Man-(1-&gt;3)-[beta-D-GlcNAc-(1-&gt;2)-[beta-D-GlcNAc-(1-&gt;6)]-alpha-D-Man-(1-&gt;6)]-beta-D-Man-(1-&gt;4)-beta-D-GlcNAc-(1-&gt;4)-beta-D-GlcNAc}-L-asparaginyl-[protein] + UDP-N-acetyl-alpha-D-glucosamine = an N(4)-{beta-D-GlcNAc-(1-&gt;2)-[beta-D-GlcNAc-(1-&gt;4)]-alpha-D-Man-(1-&gt;3)-[beta-D-GlcNAc-(1-&gt;2)-[beta-D-GlcNAc-(1-&gt;6)]-alpha-D-Man-(1-&gt;6)]-beta-D-Man-(1-&gt;4)-beta-D-GlcNAc-(1-&gt;4)-beta-D-GlcNAc}-L-asparaginyl-[protein] + UDP + H(+)</text>
        <dbReference type="Rhea" id="RHEA:69619"/>
        <dbReference type="Rhea" id="RHEA-COMP:17733"/>
        <dbReference type="Rhea" id="RHEA-COMP:17734"/>
        <dbReference type="ChEBI" id="CHEBI:15378"/>
        <dbReference type="ChEBI" id="CHEBI:57705"/>
        <dbReference type="ChEBI" id="CHEBI:58223"/>
        <dbReference type="ChEBI" id="CHEBI:187874"/>
        <dbReference type="ChEBI" id="CHEBI:187875"/>
    </reaction>
    <physiologicalReaction direction="left-to-right" evidence="28">
        <dbReference type="Rhea" id="RHEA:69620"/>
    </physiologicalReaction>
</comment>
<dbReference type="InterPro" id="IPR057279">
    <property type="entry name" value="MGAT4"/>
</dbReference>
<dbReference type="PANTHER" id="PTHR12062">
    <property type="entry name" value="N-ACETYLGLUCOSAMINYLTRANSFERASE VI"/>
    <property type="match status" value="1"/>
</dbReference>
<keyword evidence="32" id="KW-1185">Reference proteome</keyword>
<comment type="similarity">
    <text evidence="5">Belongs to the glycosyltransferase 54 family.</text>
</comment>
<keyword evidence="11" id="KW-0735">Signal-anchor</keyword>
<dbReference type="Pfam" id="PF04666">
    <property type="entry name" value="MGAT4_cons"/>
    <property type="match status" value="1"/>
</dbReference>
<evidence type="ECO:0000313" key="31">
    <source>
        <dbReference type="EMBL" id="MEQ2178199.1"/>
    </source>
</evidence>
<evidence type="ECO:0000256" key="5">
    <source>
        <dbReference type="ARBA" id="ARBA00009090"/>
    </source>
</evidence>
<dbReference type="InterPro" id="IPR056576">
    <property type="entry name" value="MGAT4_A/B/C_C"/>
</dbReference>
<comment type="caution">
    <text evidence="31">The sequence shown here is derived from an EMBL/GenBank/DDBJ whole genome shotgun (WGS) entry which is preliminary data.</text>
</comment>
<comment type="catalytic activity">
    <reaction evidence="27">
        <text>an N(4)-{beta-D-GlcNAc-(1-&gt;2)-alpha-D-Man-(1-&gt;3)-[beta-D-GlcNAc-(1-&gt;2)-alpha-D-Man-(1-&gt;6)]-beta-D-Man-(1-&gt;4)-beta-D-GlcNAc-(1-&gt;4)-[alpha-L-Fuc-(1-&gt;6)]-beta-D-GlcNAc}-L-asparaginyl-[protein] + UDP-N-acetyl-alpha-D-glucosamine = N(4)-{beta-D-GlcNAc-(1-&gt;2)-[beta-D-GlcNAc-(1-&gt;4)]-alpha-D-Man-(1-&gt;3)-[beta-D-GlcNAc-(1-&gt;2)-alpha-D-Man-(1-&gt;6)]-beta-D-Man-(1-&gt;4)-beta-D-GlcNAc-(1-&gt;4)-[alpha-L-Fuc-(1-&gt;6)]-beta-D-GlcNAc}-asparaginyl-[protein] + UDP + H(+)</text>
        <dbReference type="Rhea" id="RHEA:69623"/>
        <dbReference type="Rhea" id="RHEA-COMP:13532"/>
        <dbReference type="Rhea" id="RHEA-COMP:18198"/>
        <dbReference type="ChEBI" id="CHEBI:15378"/>
        <dbReference type="ChEBI" id="CHEBI:57705"/>
        <dbReference type="ChEBI" id="CHEBI:58223"/>
        <dbReference type="ChEBI" id="CHEBI:137207"/>
        <dbReference type="ChEBI" id="CHEBI:187877"/>
    </reaction>
    <physiologicalReaction direction="left-to-right" evidence="27">
        <dbReference type="Rhea" id="RHEA:69624"/>
    </physiologicalReaction>
</comment>
<comment type="cofactor">
    <cofactor evidence="1">
        <name>a divalent metal cation</name>
        <dbReference type="ChEBI" id="CHEBI:60240"/>
    </cofactor>
</comment>
<dbReference type="EC" id="2.4.1.145" evidence="17"/>
<evidence type="ECO:0000256" key="18">
    <source>
        <dbReference type="ARBA" id="ARBA00039706"/>
    </source>
</evidence>
<proteinExistence type="inferred from homology"/>
<evidence type="ECO:0000256" key="19">
    <source>
        <dbReference type="ARBA" id="ARBA00043050"/>
    </source>
</evidence>
<keyword evidence="10" id="KW-0479">Metal-binding</keyword>
<evidence type="ECO:0000256" key="28">
    <source>
        <dbReference type="ARBA" id="ARBA00093244"/>
    </source>
</evidence>
<evidence type="ECO:0000256" key="13">
    <source>
        <dbReference type="ARBA" id="ARBA00023034"/>
    </source>
</evidence>
<reference evidence="31 32" key="1">
    <citation type="submission" date="2021-06" db="EMBL/GenBank/DDBJ databases">
        <authorList>
            <person name="Palmer J.M."/>
        </authorList>
    </citation>
    <scope>NUCLEOTIDE SEQUENCE [LARGE SCALE GENOMIC DNA]</scope>
    <source>
        <strain evidence="31 32">GA_2019</strain>
        <tissue evidence="31">Muscle</tissue>
    </source>
</reference>
<comment type="catalytic activity">
    <reaction evidence="25">
        <text>an N(4)-{beta-D-GlcNAc-(1-&gt;2)-alpha-D-Man-(1-&gt;3)-[alpha-D-Man-(1-&gt;6)]-beta-D-Man-(1-&gt;4)-beta-D-GlcNAc-(1-&gt;4)-beta-D-GlcNAc}-L-asparaginyl-[protein] + UDP-N-acetyl-alpha-D-glucosamine = an N(4)-{beta-D-GlcNAc-(1-&gt;2)-[beta-D-GlcNAc-(1-&gt;4)]-alpha-D-Man-(1-&gt;3)-[alpha-D-Man-(1-&gt;6)]-beta-D-Man-(1-&gt;4)-beta-D-GlcNAc-(1-&gt;4)-beta-D-GlcNAc}-L-asparaginyl-[protein] + UDP + H(+)</text>
        <dbReference type="Rhea" id="RHEA:69615"/>
        <dbReference type="Rhea" id="RHEA-COMP:14369"/>
        <dbReference type="Rhea" id="RHEA-COMP:17732"/>
        <dbReference type="ChEBI" id="CHEBI:15378"/>
        <dbReference type="ChEBI" id="CHEBI:57705"/>
        <dbReference type="ChEBI" id="CHEBI:58223"/>
        <dbReference type="ChEBI" id="CHEBI:60615"/>
        <dbReference type="ChEBI" id="CHEBI:187873"/>
    </reaction>
    <physiologicalReaction direction="left-to-right" evidence="25">
        <dbReference type="Rhea" id="RHEA:69616"/>
    </physiologicalReaction>
</comment>
<feature type="domain" description="MGAT4 A/B/C C-terminal" evidence="30">
    <location>
        <begin position="200"/>
        <end position="247"/>
    </location>
</feature>
<keyword evidence="8" id="KW-0808">Transferase</keyword>
<name>A0ABV0P518_9TELE</name>
<keyword evidence="13" id="KW-0333">Golgi apparatus</keyword>
<dbReference type="EMBL" id="JAHRIO010060671">
    <property type="protein sequence ID" value="MEQ2178199.1"/>
    <property type="molecule type" value="Genomic_DNA"/>
</dbReference>
<comment type="function">
    <text evidence="21">Glycosyltransferase that catalyze the transfer of GlcNAc from UDP-GlcNAc to the GlcNAcbeta1-2Manalpha1-3 arm of the core structure of N-linked glycans through a beta1-4 linkage and participates in the production of tri- and tetra-antennary N-linked sugar chains. Involved in glucose transport by mediating SLC2A2/GLUT2 glycosylation, thereby controlling cell-surface expression of SLC2A2 in pancreatic beta cells.</text>
</comment>
<evidence type="ECO:0000256" key="14">
    <source>
        <dbReference type="ARBA" id="ARBA00023054"/>
    </source>
</evidence>
<keyword evidence="16" id="KW-0325">Glycoprotein</keyword>
<evidence type="ECO:0000256" key="6">
    <source>
        <dbReference type="ARBA" id="ARBA00022525"/>
    </source>
</evidence>
<evidence type="ECO:0000256" key="10">
    <source>
        <dbReference type="ARBA" id="ARBA00022723"/>
    </source>
</evidence>
<comment type="catalytic activity">
    <reaction evidence="24">
        <text>N(4)-{beta-D-GlcNAc-(1-&gt;2)-alpha-D-Man-(1-&gt;3)-beta-D-Man-(1-&gt;4)-beta-D-GlcNAc-(1-&gt;4)-beta-D-GlcNAc}-asparaginyl-[protein] + UDP-N-acetyl-alpha-D-glucosamine = N(4)-{beta-D-GlcNAc-(1-&gt;2)-[beta-D-GlcNAc-(1-&gt;4)]-alpha-D-Man-(1-&gt;3)-beta-D-Man-(1-&gt;4)-beta-D-GlcNAc-(1-&gt;4)-beta-D-GlcNAc}-asparaginyl-[protein] + UDP + H(+)</text>
        <dbReference type="Rhea" id="RHEA:69635"/>
        <dbReference type="Rhea" id="RHEA-COMP:17741"/>
        <dbReference type="Rhea" id="RHEA-COMP:17742"/>
        <dbReference type="ChEBI" id="CHEBI:15378"/>
        <dbReference type="ChEBI" id="CHEBI:57705"/>
        <dbReference type="ChEBI" id="CHEBI:58223"/>
        <dbReference type="ChEBI" id="CHEBI:187882"/>
        <dbReference type="ChEBI" id="CHEBI:187883"/>
    </reaction>
    <physiologicalReaction direction="left-to-right" evidence="24">
        <dbReference type="Rhea" id="RHEA:69636"/>
    </physiologicalReaction>
</comment>
<evidence type="ECO:0000256" key="4">
    <source>
        <dbReference type="ARBA" id="ARBA00004922"/>
    </source>
</evidence>
<evidence type="ECO:0000256" key="16">
    <source>
        <dbReference type="ARBA" id="ARBA00023180"/>
    </source>
</evidence>
<evidence type="ECO:0000256" key="22">
    <source>
        <dbReference type="ARBA" id="ARBA00047414"/>
    </source>
</evidence>
<evidence type="ECO:0000256" key="12">
    <source>
        <dbReference type="ARBA" id="ARBA00022989"/>
    </source>
</evidence>